<reference evidence="1 2" key="1">
    <citation type="submission" date="2017-07" db="EMBL/GenBank/DDBJ databases">
        <authorList>
            <person name="Sun Z.S."/>
            <person name="Albrecht U."/>
            <person name="Echele G."/>
            <person name="Lee C.C."/>
        </authorList>
    </citation>
    <scope>NUCLEOTIDE SEQUENCE [LARGE SCALE GENOMIC DNA]</scope>
    <source>
        <strain evidence="1 2">CGMCC 1.12710</strain>
    </source>
</reference>
<dbReference type="AlphaFoldDB" id="A0A239PZ78"/>
<organism evidence="1 2">
    <name type="scientific">Amphiplicatus metriothermophilus</name>
    <dbReference type="NCBI Taxonomy" id="1519374"/>
    <lineage>
        <taxon>Bacteria</taxon>
        <taxon>Pseudomonadati</taxon>
        <taxon>Pseudomonadota</taxon>
        <taxon>Alphaproteobacteria</taxon>
        <taxon>Parvularculales</taxon>
        <taxon>Parvularculaceae</taxon>
        <taxon>Amphiplicatus</taxon>
    </lineage>
</organism>
<evidence type="ECO:0000313" key="1">
    <source>
        <dbReference type="EMBL" id="SNT75545.1"/>
    </source>
</evidence>
<proteinExistence type="predicted"/>
<dbReference type="EMBL" id="FZQA01000008">
    <property type="protein sequence ID" value="SNT75545.1"/>
    <property type="molecule type" value="Genomic_DNA"/>
</dbReference>
<protein>
    <recommendedName>
        <fullName evidence="3">Capsule biosynthesis protein</fullName>
    </recommendedName>
</protein>
<dbReference type="Proteomes" id="UP000198346">
    <property type="component" value="Unassembled WGS sequence"/>
</dbReference>
<dbReference type="Pfam" id="PF19883">
    <property type="entry name" value="DUF6356"/>
    <property type="match status" value="1"/>
</dbReference>
<dbReference type="RefSeq" id="WP_183233989.1">
    <property type="nucleotide sequence ID" value="NZ_FZQA01000008.1"/>
</dbReference>
<keyword evidence="2" id="KW-1185">Reference proteome</keyword>
<accession>A0A239PZ78</accession>
<sequence length="83" mass="8839">MVARLFKAHPESVGESYVAHLACAVGFGLRMAAGGLACIAHGVFPFLFTHTASDTVRALHAEMNERRRLSIDAPRGAGRTADC</sequence>
<gene>
    <name evidence="1" type="ORF">SAMN06297382_2795</name>
</gene>
<evidence type="ECO:0000313" key="2">
    <source>
        <dbReference type="Proteomes" id="UP000198346"/>
    </source>
</evidence>
<name>A0A239PZ78_9PROT</name>
<evidence type="ECO:0008006" key="3">
    <source>
        <dbReference type="Google" id="ProtNLM"/>
    </source>
</evidence>
<dbReference type="InterPro" id="IPR045936">
    <property type="entry name" value="DUF6356"/>
</dbReference>